<comment type="function">
    <text evidence="6">One of the proteins required for the normal export of preproteins out of the cell cytoplasm. It is a molecular chaperone that binds to a subset of precursor proteins, maintaining them in a translocation-competent state. It also specifically binds to its receptor SecA.</text>
</comment>
<reference evidence="8 9" key="1">
    <citation type="journal article" date="2018" name="Microbiome">
        <title>Fine metagenomic profile of the Mediterranean stratified and mixed water columns revealed by assembly and recruitment.</title>
        <authorList>
            <person name="Haro-Moreno J.M."/>
            <person name="Lopez-Perez M."/>
            <person name="De La Torre J.R."/>
            <person name="Picazo A."/>
            <person name="Camacho A."/>
            <person name="Rodriguez-Valera F."/>
        </authorList>
    </citation>
    <scope>NUCLEOTIDE SEQUENCE [LARGE SCALE GENOMIC DNA]</scope>
    <source>
        <strain evidence="8">MED-G55</strain>
    </source>
</reference>
<keyword evidence="3 6" id="KW-0653">Protein transport</keyword>
<keyword evidence="4 6" id="KW-0811">Translocation</keyword>
<evidence type="ECO:0000313" key="8">
    <source>
        <dbReference type="EMBL" id="RCL78398.1"/>
    </source>
</evidence>
<dbReference type="NCBIfam" id="NF004392">
    <property type="entry name" value="PRK05751.1-3"/>
    <property type="match status" value="1"/>
</dbReference>
<feature type="region of interest" description="Disordered" evidence="7">
    <location>
        <begin position="1"/>
        <end position="25"/>
    </location>
</feature>
<evidence type="ECO:0000256" key="4">
    <source>
        <dbReference type="ARBA" id="ARBA00023010"/>
    </source>
</evidence>
<accession>A0A368E2R8</accession>
<evidence type="ECO:0000256" key="3">
    <source>
        <dbReference type="ARBA" id="ARBA00022927"/>
    </source>
</evidence>
<dbReference type="GO" id="GO:0051082">
    <property type="term" value="F:unfolded protein binding"/>
    <property type="evidence" value="ECO:0007669"/>
    <property type="project" value="InterPro"/>
</dbReference>
<evidence type="ECO:0000256" key="1">
    <source>
        <dbReference type="ARBA" id="ARBA00009990"/>
    </source>
</evidence>
<dbReference type="GO" id="GO:0005737">
    <property type="term" value="C:cytoplasm"/>
    <property type="evidence" value="ECO:0007669"/>
    <property type="project" value="UniProtKB-SubCell"/>
</dbReference>
<dbReference type="PANTHER" id="PTHR36918:SF1">
    <property type="entry name" value="PROTEIN-EXPORT PROTEIN SECB"/>
    <property type="match status" value="1"/>
</dbReference>
<keyword evidence="6" id="KW-0963">Cytoplasm</keyword>
<keyword evidence="2 6" id="KW-0813">Transport</keyword>
<proteinExistence type="inferred from homology"/>
<dbReference type="Pfam" id="PF02556">
    <property type="entry name" value="SecB"/>
    <property type="match status" value="1"/>
</dbReference>
<dbReference type="Proteomes" id="UP000252132">
    <property type="component" value="Unassembled WGS sequence"/>
</dbReference>
<name>A0A368E2R8_9PROT</name>
<protein>
    <recommendedName>
        <fullName evidence="6">Protein-export protein SecB</fullName>
    </recommendedName>
</protein>
<evidence type="ECO:0000256" key="7">
    <source>
        <dbReference type="SAM" id="MobiDB-lite"/>
    </source>
</evidence>
<dbReference type="PANTHER" id="PTHR36918">
    <property type="match status" value="1"/>
</dbReference>
<dbReference type="EMBL" id="QOQF01000001">
    <property type="protein sequence ID" value="RCL78398.1"/>
    <property type="molecule type" value="Genomic_DNA"/>
</dbReference>
<evidence type="ECO:0000256" key="2">
    <source>
        <dbReference type="ARBA" id="ARBA00022448"/>
    </source>
</evidence>
<comment type="subunit">
    <text evidence="6">Homotetramer, a dimer of dimers. One homotetramer interacts with 1 SecA dimer.</text>
</comment>
<dbReference type="NCBIfam" id="TIGR00809">
    <property type="entry name" value="secB"/>
    <property type="match status" value="1"/>
</dbReference>
<dbReference type="Gene3D" id="3.10.420.10">
    <property type="entry name" value="SecB-like"/>
    <property type="match status" value="1"/>
</dbReference>
<dbReference type="AlphaFoldDB" id="A0A368E2R8"/>
<dbReference type="GO" id="GO:0051262">
    <property type="term" value="P:protein tetramerization"/>
    <property type="evidence" value="ECO:0007669"/>
    <property type="project" value="InterPro"/>
</dbReference>
<dbReference type="InterPro" id="IPR003708">
    <property type="entry name" value="SecB"/>
</dbReference>
<gene>
    <name evidence="6" type="primary">secB</name>
    <name evidence="8" type="ORF">DBW69_00210</name>
</gene>
<dbReference type="GO" id="GO:0006457">
    <property type="term" value="P:protein folding"/>
    <property type="evidence" value="ECO:0007669"/>
    <property type="project" value="UniProtKB-UniRule"/>
</dbReference>
<dbReference type="SUPFAM" id="SSF54611">
    <property type="entry name" value="SecB-like"/>
    <property type="match status" value="1"/>
</dbReference>
<dbReference type="HAMAP" id="MF_00821">
    <property type="entry name" value="SecB"/>
    <property type="match status" value="1"/>
</dbReference>
<evidence type="ECO:0000256" key="5">
    <source>
        <dbReference type="ARBA" id="ARBA00023186"/>
    </source>
</evidence>
<dbReference type="PRINTS" id="PR01594">
    <property type="entry name" value="SECBCHAPRONE"/>
</dbReference>
<dbReference type="InterPro" id="IPR035958">
    <property type="entry name" value="SecB-like_sf"/>
</dbReference>
<comment type="caution">
    <text evidence="8">The sequence shown here is derived from an EMBL/GenBank/DDBJ whole genome shotgun (WGS) entry which is preliminary data.</text>
</comment>
<comment type="similarity">
    <text evidence="1 6">Belongs to the SecB family.</text>
</comment>
<evidence type="ECO:0000313" key="9">
    <source>
        <dbReference type="Proteomes" id="UP000252132"/>
    </source>
</evidence>
<keyword evidence="5 6" id="KW-0143">Chaperone</keyword>
<comment type="subcellular location">
    <subcellularLocation>
        <location evidence="6">Cytoplasm</location>
    </subcellularLocation>
</comment>
<dbReference type="GO" id="GO:0015031">
    <property type="term" value="P:protein transport"/>
    <property type="evidence" value="ECO:0007669"/>
    <property type="project" value="UniProtKB-UniRule"/>
</dbReference>
<sequence>MTADDNNDTPQTAANPNAGGAEGPSFSVLSQYVKDLSFENPHAPNKPAESKEGSNIDVQVNVGTTPLHDDAHEVTLNFRVEAKTGENTLFIVELVYAGVFKIVGLTQEALRPALLIEAPRHLFPFARQIIADVTQNSGYPTLMLDPINFAGLYQQGEARAAQENGDAGNQPN</sequence>
<evidence type="ECO:0000256" key="6">
    <source>
        <dbReference type="HAMAP-Rule" id="MF_00821"/>
    </source>
</evidence>
<organism evidence="8 9">
    <name type="scientific">PS1 clade bacterium</name>
    <dbReference type="NCBI Taxonomy" id="2175152"/>
    <lineage>
        <taxon>Bacteria</taxon>
        <taxon>Pseudomonadati</taxon>
        <taxon>Pseudomonadota</taxon>
        <taxon>Alphaproteobacteria</taxon>
        <taxon>PS1 clade</taxon>
    </lineage>
</organism>